<dbReference type="STRING" id="1397694.GCA_000702585_02687"/>
<keyword evidence="1" id="KW-1133">Transmembrane helix</keyword>
<protein>
    <recommendedName>
        <fullName evidence="4">SH3 domain-containing protein</fullName>
    </recommendedName>
</protein>
<evidence type="ECO:0008006" key="4">
    <source>
        <dbReference type="Google" id="ProtNLM"/>
    </source>
</evidence>
<reference evidence="2 3" key="1">
    <citation type="submission" date="2018-06" db="EMBL/GenBank/DDBJ databases">
        <authorList>
            <consortium name="Pathogen Informatics"/>
            <person name="Doyle S."/>
        </authorList>
    </citation>
    <scope>NUCLEOTIDE SEQUENCE [LARGE SCALE GENOMIC DNA]</scope>
    <source>
        <strain evidence="2 3">NCTC13163</strain>
    </source>
</reference>
<evidence type="ECO:0000313" key="3">
    <source>
        <dbReference type="Proteomes" id="UP000254060"/>
    </source>
</evidence>
<organism evidence="2 3">
    <name type="scientific">Exiguobacterium aurantiacum</name>
    <dbReference type="NCBI Taxonomy" id="33987"/>
    <lineage>
        <taxon>Bacteria</taxon>
        <taxon>Bacillati</taxon>
        <taxon>Bacillota</taxon>
        <taxon>Bacilli</taxon>
        <taxon>Bacillales</taxon>
        <taxon>Bacillales Family XII. Incertae Sedis</taxon>
        <taxon>Exiguobacterium</taxon>
    </lineage>
</organism>
<dbReference type="RefSeq" id="WP_029335707.1">
    <property type="nucleotide sequence ID" value="NZ_UGGP01000001.1"/>
</dbReference>
<evidence type="ECO:0000313" key="2">
    <source>
        <dbReference type="EMBL" id="STO08821.1"/>
    </source>
</evidence>
<evidence type="ECO:0000256" key="1">
    <source>
        <dbReference type="SAM" id="Phobius"/>
    </source>
</evidence>
<dbReference type="EMBL" id="UGGP01000001">
    <property type="protein sequence ID" value="STO08821.1"/>
    <property type="molecule type" value="Genomic_DNA"/>
</dbReference>
<dbReference type="OrthoDB" id="2352320at2"/>
<keyword evidence="1" id="KW-0472">Membrane</keyword>
<keyword evidence="1" id="KW-0812">Transmembrane</keyword>
<feature type="transmembrane region" description="Helical" evidence="1">
    <location>
        <begin position="21"/>
        <end position="41"/>
    </location>
</feature>
<proteinExistence type="predicted"/>
<accession>A0A377FVH0</accession>
<sequence length="254" mass="28626">MKEEVRASRAASRKRKRLFRSLTAFVLIASLVGVIALAALMDSKKKETALPQSDDIATEMVGAESEDEPAVEEETEDVVYIEAPYTKVYADDRVTVVYEADLGDRYERLETVSGFVKLQLNERMTGWVTEDRVTTATTSQSDEDIKSAWQQVLPTASESALDLLGKDRESIRTTLGAPKAVQRDQVNEYHFYDGYFLMMRDGRVKAIDWDRQTVATPDATASSEQPSGSWYEGETVQLKLFPYSGIMRVRLEQK</sequence>
<dbReference type="AlphaFoldDB" id="A0A377FVH0"/>
<dbReference type="Proteomes" id="UP000254060">
    <property type="component" value="Unassembled WGS sequence"/>
</dbReference>
<gene>
    <name evidence="2" type="ORF">NCTC13163_02199</name>
</gene>
<name>A0A377FVH0_9BACL</name>